<sequence length="92" mass="9972">MSRISLDTPEACANGGVRLTRRVDFGRSCHDDESRHPDVRVVITPPTRDSGPKGQEARRGLVEESGGETSRHIIKYIGQQVKCGAATALVQS</sequence>
<organism evidence="2 3">
    <name type="scientific">Trichonephila clavata</name>
    <name type="common">Joro spider</name>
    <name type="synonym">Nephila clavata</name>
    <dbReference type="NCBI Taxonomy" id="2740835"/>
    <lineage>
        <taxon>Eukaryota</taxon>
        <taxon>Metazoa</taxon>
        <taxon>Ecdysozoa</taxon>
        <taxon>Arthropoda</taxon>
        <taxon>Chelicerata</taxon>
        <taxon>Arachnida</taxon>
        <taxon>Araneae</taxon>
        <taxon>Araneomorphae</taxon>
        <taxon>Entelegynae</taxon>
        <taxon>Araneoidea</taxon>
        <taxon>Nephilidae</taxon>
        <taxon>Trichonephila</taxon>
    </lineage>
</organism>
<evidence type="ECO:0000313" key="2">
    <source>
        <dbReference type="EMBL" id="GFQ77755.1"/>
    </source>
</evidence>
<reference evidence="2" key="1">
    <citation type="submission" date="2020-07" db="EMBL/GenBank/DDBJ databases">
        <title>Multicomponent nature underlies the extraordinary mechanical properties of spider dragline silk.</title>
        <authorList>
            <person name="Kono N."/>
            <person name="Nakamura H."/>
            <person name="Mori M."/>
            <person name="Yoshida Y."/>
            <person name="Ohtoshi R."/>
            <person name="Malay A.D."/>
            <person name="Moran D.A.P."/>
            <person name="Tomita M."/>
            <person name="Numata K."/>
            <person name="Arakawa K."/>
        </authorList>
    </citation>
    <scope>NUCLEOTIDE SEQUENCE</scope>
</reference>
<dbReference type="AlphaFoldDB" id="A0A8X6FDP1"/>
<comment type="caution">
    <text evidence="2">The sequence shown here is derived from an EMBL/GenBank/DDBJ whole genome shotgun (WGS) entry which is preliminary data.</text>
</comment>
<evidence type="ECO:0000313" key="3">
    <source>
        <dbReference type="Proteomes" id="UP000887116"/>
    </source>
</evidence>
<protein>
    <submittedName>
        <fullName evidence="2">Uncharacterized protein</fullName>
    </submittedName>
</protein>
<proteinExistence type="predicted"/>
<accession>A0A8X6FDP1</accession>
<evidence type="ECO:0000256" key="1">
    <source>
        <dbReference type="SAM" id="MobiDB-lite"/>
    </source>
</evidence>
<dbReference type="Proteomes" id="UP000887116">
    <property type="component" value="Unassembled WGS sequence"/>
</dbReference>
<dbReference type="OrthoDB" id="6408953at2759"/>
<dbReference type="EMBL" id="BMAO01002036">
    <property type="protein sequence ID" value="GFQ77755.1"/>
    <property type="molecule type" value="Genomic_DNA"/>
</dbReference>
<name>A0A8X6FDP1_TRICU</name>
<keyword evidence="3" id="KW-1185">Reference proteome</keyword>
<gene>
    <name evidence="2" type="primary">AVEN_147901_1</name>
    <name evidence="2" type="ORF">TNCT_422481</name>
</gene>
<feature type="region of interest" description="Disordered" evidence="1">
    <location>
        <begin position="42"/>
        <end position="68"/>
    </location>
</feature>